<gene>
    <name evidence="2" type="ORF">P167DRAFT_578467</name>
</gene>
<keyword evidence="3" id="KW-1185">Reference proteome</keyword>
<dbReference type="AlphaFoldDB" id="A0A3N4KCK6"/>
<name>A0A3N4KCK6_9PEZI</name>
<organism evidence="2 3">
    <name type="scientific">Morchella conica CCBAS932</name>
    <dbReference type="NCBI Taxonomy" id="1392247"/>
    <lineage>
        <taxon>Eukaryota</taxon>
        <taxon>Fungi</taxon>
        <taxon>Dikarya</taxon>
        <taxon>Ascomycota</taxon>
        <taxon>Pezizomycotina</taxon>
        <taxon>Pezizomycetes</taxon>
        <taxon>Pezizales</taxon>
        <taxon>Morchellaceae</taxon>
        <taxon>Morchella</taxon>
    </lineage>
</organism>
<dbReference type="EMBL" id="ML119166">
    <property type="protein sequence ID" value="RPB08236.1"/>
    <property type="molecule type" value="Genomic_DNA"/>
</dbReference>
<reference evidence="2 3" key="1">
    <citation type="journal article" date="2018" name="Nat. Ecol. Evol.">
        <title>Pezizomycetes genomes reveal the molecular basis of ectomycorrhizal truffle lifestyle.</title>
        <authorList>
            <person name="Murat C."/>
            <person name="Payen T."/>
            <person name="Noel B."/>
            <person name="Kuo A."/>
            <person name="Morin E."/>
            <person name="Chen J."/>
            <person name="Kohler A."/>
            <person name="Krizsan K."/>
            <person name="Balestrini R."/>
            <person name="Da Silva C."/>
            <person name="Montanini B."/>
            <person name="Hainaut M."/>
            <person name="Levati E."/>
            <person name="Barry K.W."/>
            <person name="Belfiori B."/>
            <person name="Cichocki N."/>
            <person name="Clum A."/>
            <person name="Dockter R.B."/>
            <person name="Fauchery L."/>
            <person name="Guy J."/>
            <person name="Iotti M."/>
            <person name="Le Tacon F."/>
            <person name="Lindquist E.A."/>
            <person name="Lipzen A."/>
            <person name="Malagnac F."/>
            <person name="Mello A."/>
            <person name="Molinier V."/>
            <person name="Miyauchi S."/>
            <person name="Poulain J."/>
            <person name="Riccioni C."/>
            <person name="Rubini A."/>
            <person name="Sitrit Y."/>
            <person name="Splivallo R."/>
            <person name="Traeger S."/>
            <person name="Wang M."/>
            <person name="Zifcakova L."/>
            <person name="Wipf D."/>
            <person name="Zambonelli A."/>
            <person name="Paolocci F."/>
            <person name="Nowrousian M."/>
            <person name="Ottonello S."/>
            <person name="Baldrian P."/>
            <person name="Spatafora J.W."/>
            <person name="Henrissat B."/>
            <person name="Nagy L.G."/>
            <person name="Aury J.M."/>
            <person name="Wincker P."/>
            <person name="Grigoriev I.V."/>
            <person name="Bonfante P."/>
            <person name="Martin F.M."/>
        </authorList>
    </citation>
    <scope>NUCLEOTIDE SEQUENCE [LARGE SCALE GENOMIC DNA]</scope>
    <source>
        <strain evidence="2 3">CCBAS932</strain>
    </source>
</reference>
<evidence type="ECO:0000313" key="2">
    <source>
        <dbReference type="EMBL" id="RPB08236.1"/>
    </source>
</evidence>
<dbReference type="InParanoid" id="A0A3N4KCK6"/>
<dbReference type="OrthoDB" id="5382469at2759"/>
<sequence>MSNIQALGAGSTTSFRELLRKFRQEQKGGSFIAWSWFNNSTEDLPSTCTANWWESTTDLQSEKAAQPTTATAWECGEAECDTCSTDEDDDAASTHSHWLGCYDGQEVQDNASFSSASHDEGYEYSDDDSDAVSVSSASSTYSEDYDELDFGWEKKQERKEEEYLPALGWWKVYRSGWWENSEGAVLSFEEDYVGYRFSALLPIISEEREESSWP</sequence>
<feature type="region of interest" description="Disordered" evidence="1">
    <location>
        <begin position="112"/>
        <end position="138"/>
    </location>
</feature>
<proteinExistence type="predicted"/>
<accession>A0A3N4KCK6</accession>
<evidence type="ECO:0000313" key="3">
    <source>
        <dbReference type="Proteomes" id="UP000277580"/>
    </source>
</evidence>
<protein>
    <submittedName>
        <fullName evidence="2">Uncharacterized protein</fullName>
    </submittedName>
</protein>
<dbReference type="Proteomes" id="UP000277580">
    <property type="component" value="Unassembled WGS sequence"/>
</dbReference>
<evidence type="ECO:0000256" key="1">
    <source>
        <dbReference type="SAM" id="MobiDB-lite"/>
    </source>
</evidence>